<dbReference type="Pfam" id="PF13673">
    <property type="entry name" value="Acetyltransf_10"/>
    <property type="match status" value="1"/>
</dbReference>
<dbReference type="Gene3D" id="3.40.630.30">
    <property type="match status" value="1"/>
</dbReference>
<dbReference type="CDD" id="cd04301">
    <property type="entry name" value="NAT_SF"/>
    <property type="match status" value="1"/>
</dbReference>
<evidence type="ECO:0000259" key="1">
    <source>
        <dbReference type="PROSITE" id="PS51186"/>
    </source>
</evidence>
<dbReference type="AlphaFoldDB" id="A0A430KPJ2"/>
<protein>
    <submittedName>
        <fullName evidence="2">GNAT family N-acetyltransferase</fullName>
    </submittedName>
</protein>
<dbReference type="PROSITE" id="PS51186">
    <property type="entry name" value="GNAT"/>
    <property type="match status" value="1"/>
</dbReference>
<proteinExistence type="predicted"/>
<dbReference type="EMBL" id="RQXW01000011">
    <property type="protein sequence ID" value="RTE65314.1"/>
    <property type="molecule type" value="Genomic_DNA"/>
</dbReference>
<feature type="domain" description="N-acetyltransferase" evidence="1">
    <location>
        <begin position="8"/>
        <end position="153"/>
    </location>
</feature>
<keyword evidence="3" id="KW-1185">Reference proteome</keyword>
<dbReference type="InterPro" id="IPR000182">
    <property type="entry name" value="GNAT_dom"/>
</dbReference>
<dbReference type="OrthoDB" id="9796171at2"/>
<evidence type="ECO:0000313" key="2">
    <source>
        <dbReference type="EMBL" id="RTE65314.1"/>
    </source>
</evidence>
<dbReference type="SUPFAM" id="SSF55729">
    <property type="entry name" value="Acyl-CoA N-acyltransferases (Nat)"/>
    <property type="match status" value="1"/>
</dbReference>
<organism evidence="2 3">
    <name type="scientific">Amphritea opalescens</name>
    <dbReference type="NCBI Taxonomy" id="2490544"/>
    <lineage>
        <taxon>Bacteria</taxon>
        <taxon>Pseudomonadati</taxon>
        <taxon>Pseudomonadota</taxon>
        <taxon>Gammaproteobacteria</taxon>
        <taxon>Oceanospirillales</taxon>
        <taxon>Oceanospirillaceae</taxon>
        <taxon>Amphritea</taxon>
    </lineage>
</organism>
<dbReference type="Proteomes" id="UP000283087">
    <property type="component" value="Unassembled WGS sequence"/>
</dbReference>
<evidence type="ECO:0000313" key="3">
    <source>
        <dbReference type="Proteomes" id="UP000283087"/>
    </source>
</evidence>
<comment type="caution">
    <text evidence="2">The sequence shown here is derived from an EMBL/GenBank/DDBJ whole genome shotgun (WGS) entry which is preliminary data.</text>
</comment>
<gene>
    <name evidence="2" type="ORF">EH243_12820</name>
</gene>
<name>A0A430KPJ2_9GAMM</name>
<reference evidence="2 3" key="1">
    <citation type="submission" date="2018-11" db="EMBL/GenBank/DDBJ databases">
        <title>The draft genome sequence of Amphritea opalescens ANRC-JH13T.</title>
        <authorList>
            <person name="Fang Z."/>
            <person name="Zhang Y."/>
            <person name="Han X."/>
        </authorList>
    </citation>
    <scope>NUCLEOTIDE SEQUENCE [LARGE SCALE GENOMIC DNA]</scope>
    <source>
        <strain evidence="2 3">ANRC-JH13</strain>
    </source>
</reference>
<keyword evidence="2" id="KW-0808">Transferase</keyword>
<accession>A0A430KPJ2</accession>
<sequence>MKLDFKWSRLDSLSALELFEIIKARESVFVVEQQCPYQETDDMDLHSWHLAISLNGELAAYVRVVDPSIKYDQPSIGRVMTLEKFRHLKIGRSLMNEAIRFTEQQFPEMGIKIGAQVYLQRFYESLGFEAVNEGYDEDGIPHIDMVRASRSAS</sequence>
<dbReference type="GO" id="GO:0016747">
    <property type="term" value="F:acyltransferase activity, transferring groups other than amino-acyl groups"/>
    <property type="evidence" value="ECO:0007669"/>
    <property type="project" value="InterPro"/>
</dbReference>
<dbReference type="RefSeq" id="WP_126159071.1">
    <property type="nucleotide sequence ID" value="NZ_RQXW01000011.1"/>
</dbReference>
<dbReference type="InterPro" id="IPR016181">
    <property type="entry name" value="Acyl_CoA_acyltransferase"/>
</dbReference>